<dbReference type="InParanoid" id="A0A067MHW3"/>
<gene>
    <name evidence="13" type="ORF">BOTBODRAFT_174161</name>
</gene>
<dbReference type="STRING" id="930990.A0A067MHW3"/>
<name>A0A067MHW3_BOTB1</name>
<keyword evidence="7 11" id="KW-0406">Ion transport</keyword>
<keyword evidence="6 11" id="KW-1133">Transmembrane helix</keyword>
<comment type="subcellular location">
    <subcellularLocation>
        <location evidence="1">Membrane</location>
        <topology evidence="1">Multi-pass membrane protein</topology>
    </subcellularLocation>
</comment>
<dbReference type="GO" id="GO:0005774">
    <property type="term" value="C:vacuolar membrane"/>
    <property type="evidence" value="ECO:0007669"/>
    <property type="project" value="UniProtKB-ARBA"/>
</dbReference>
<dbReference type="EMBL" id="KL198033">
    <property type="protein sequence ID" value="KDQ15323.1"/>
    <property type="molecule type" value="Genomic_DNA"/>
</dbReference>
<evidence type="ECO:0000256" key="9">
    <source>
        <dbReference type="ARBA" id="ARBA00045519"/>
    </source>
</evidence>
<evidence type="ECO:0000256" key="4">
    <source>
        <dbReference type="ARBA" id="ARBA00022692"/>
    </source>
</evidence>
<evidence type="ECO:0000256" key="11">
    <source>
        <dbReference type="RuleBase" id="RU363060"/>
    </source>
</evidence>
<dbReference type="CDD" id="cd18178">
    <property type="entry name" value="ATP-synt_Vo_c_ATP6F_rpt2"/>
    <property type="match status" value="1"/>
</dbReference>
<keyword evidence="4 11" id="KW-0812">Transmembrane</keyword>
<dbReference type="SUPFAM" id="SSF81333">
    <property type="entry name" value="F1F0 ATP synthase subunit C"/>
    <property type="match status" value="2"/>
</dbReference>
<feature type="domain" description="V-ATPase proteolipid subunit C-like" evidence="12">
    <location>
        <begin position="52"/>
        <end position="110"/>
    </location>
</feature>
<evidence type="ECO:0000256" key="7">
    <source>
        <dbReference type="ARBA" id="ARBA00023065"/>
    </source>
</evidence>
<dbReference type="OrthoDB" id="10264021at2759"/>
<feature type="transmembrane region" description="Helical" evidence="11">
    <location>
        <begin position="7"/>
        <end position="28"/>
    </location>
</feature>
<dbReference type="InterPro" id="IPR035921">
    <property type="entry name" value="F/V-ATP_Csub_sf"/>
</dbReference>
<dbReference type="GO" id="GO:0033179">
    <property type="term" value="C:proton-transporting V-type ATPase, V0 domain"/>
    <property type="evidence" value="ECO:0007669"/>
    <property type="project" value="InterPro"/>
</dbReference>
<evidence type="ECO:0000313" key="14">
    <source>
        <dbReference type="Proteomes" id="UP000027195"/>
    </source>
</evidence>
<keyword evidence="8 11" id="KW-0472">Membrane</keyword>
<dbReference type="Gene3D" id="1.20.120.610">
    <property type="entry name" value="lithium bound rotor ring of v- atpase"/>
    <property type="match status" value="1"/>
</dbReference>
<dbReference type="InterPro" id="IPR002379">
    <property type="entry name" value="ATPase_proteolipid_c-like_dom"/>
</dbReference>
<reference evidence="14" key="1">
    <citation type="journal article" date="2014" name="Proc. Natl. Acad. Sci. U.S.A.">
        <title>Extensive sampling of basidiomycete genomes demonstrates inadequacy of the white-rot/brown-rot paradigm for wood decay fungi.</title>
        <authorList>
            <person name="Riley R."/>
            <person name="Salamov A.A."/>
            <person name="Brown D.W."/>
            <person name="Nagy L.G."/>
            <person name="Floudas D."/>
            <person name="Held B.W."/>
            <person name="Levasseur A."/>
            <person name="Lombard V."/>
            <person name="Morin E."/>
            <person name="Otillar R."/>
            <person name="Lindquist E.A."/>
            <person name="Sun H."/>
            <person name="LaButti K.M."/>
            <person name="Schmutz J."/>
            <person name="Jabbour D."/>
            <person name="Luo H."/>
            <person name="Baker S.E."/>
            <person name="Pisabarro A.G."/>
            <person name="Walton J.D."/>
            <person name="Blanchette R.A."/>
            <person name="Henrissat B."/>
            <person name="Martin F."/>
            <person name="Cullen D."/>
            <person name="Hibbett D.S."/>
            <person name="Grigoriev I.V."/>
        </authorList>
    </citation>
    <scope>NUCLEOTIDE SEQUENCE [LARGE SCALE GENOMIC DNA]</scope>
    <source>
        <strain evidence="14">FD-172 SS1</strain>
    </source>
</reference>
<evidence type="ECO:0000256" key="2">
    <source>
        <dbReference type="ARBA" id="ARBA00007296"/>
    </source>
</evidence>
<feature type="transmembrane region" description="Helical" evidence="11">
    <location>
        <begin position="48"/>
        <end position="70"/>
    </location>
</feature>
<feature type="transmembrane region" description="Helical" evidence="11">
    <location>
        <begin position="91"/>
        <end position="111"/>
    </location>
</feature>
<dbReference type="Proteomes" id="UP000027195">
    <property type="component" value="Unassembled WGS sequence"/>
</dbReference>
<evidence type="ECO:0000256" key="6">
    <source>
        <dbReference type="ARBA" id="ARBA00022989"/>
    </source>
</evidence>
<keyword evidence="5" id="KW-0375">Hydrogen ion transport</keyword>
<sequence>MGYYHYYSVLSYPSFIFFLIWIYVLYTGTDWYELFNVGRFLEESSPHMWAMVGIGLCIGLSVLGAGWGIFVTGSSILGGGVRAPRIRTKNLISIIFCEVVAIYGVIMAIVFSSKLGDYVPESELYERSNYYTGFAIFWGGLTVGICNLLCGISVGVTGSNAALADAADPNLFVKILIIEVFGSIMGLFGLIVGLLMTGKAEEFRSATQLMSHTIQI</sequence>
<dbReference type="Pfam" id="PF00137">
    <property type="entry name" value="ATP-synt_C"/>
    <property type="match status" value="2"/>
</dbReference>
<dbReference type="HOGENOM" id="CLU_085752_0_1_1"/>
<dbReference type="FunFam" id="1.20.120.610:FF:000002">
    <property type="entry name" value="V-type proton ATPase proteolipid subunit"/>
    <property type="match status" value="1"/>
</dbReference>
<dbReference type="PANTHER" id="PTHR10263">
    <property type="entry name" value="V-TYPE PROTON ATPASE PROTEOLIPID SUBUNIT"/>
    <property type="match status" value="1"/>
</dbReference>
<evidence type="ECO:0000256" key="5">
    <source>
        <dbReference type="ARBA" id="ARBA00022781"/>
    </source>
</evidence>
<accession>A0A067MHW3</accession>
<protein>
    <recommendedName>
        <fullName evidence="12">V-ATPase proteolipid subunit C-like domain-containing protein</fullName>
    </recommendedName>
</protein>
<keyword evidence="14" id="KW-1185">Reference proteome</keyword>
<comment type="function">
    <text evidence="9">Proton-conducting pore forming subunit of the V0 complex of vacuolar(H+)-ATPase (V-ATPase), a multisubunit enzyme composed of a peripheral complex (V1) that hydrolyzes ATP and a membrane integral complex (V0) that translocates protons. V-ATPase is responsible for acidifying and maintaining the pH of intracellular compartments.</text>
</comment>
<evidence type="ECO:0000256" key="1">
    <source>
        <dbReference type="ARBA" id="ARBA00004141"/>
    </source>
</evidence>
<dbReference type="CDD" id="cd18177">
    <property type="entry name" value="ATP-synt_Vo_c_ATP6F_rpt1"/>
    <property type="match status" value="1"/>
</dbReference>
<evidence type="ECO:0000256" key="8">
    <source>
        <dbReference type="ARBA" id="ARBA00023136"/>
    </source>
</evidence>
<feature type="domain" description="V-ATPase proteolipid subunit C-like" evidence="12">
    <location>
        <begin position="138"/>
        <end position="196"/>
    </location>
</feature>
<feature type="transmembrane region" description="Helical" evidence="11">
    <location>
        <begin position="131"/>
        <end position="150"/>
    </location>
</feature>
<evidence type="ECO:0000256" key="10">
    <source>
        <dbReference type="ARBA" id="ARBA00046480"/>
    </source>
</evidence>
<comment type="caution">
    <text evidence="11">Lacks conserved residue(s) required for the propagation of feature annotation.</text>
</comment>
<comment type="subunit">
    <text evidence="10 11">V-ATPase is a heteromultimeric enzyme composed of a peripheral catalytic V1 complex (components A to H) attached to an integral membrane V0 proton pore complex (components: a, c, c', c'', d, e, f and VOA1). The decameric c-ring forms the proton-conducting pore, and is composed of eight proteolipid subunits c, one subunit c' and one subunit c''.</text>
</comment>
<proteinExistence type="inferred from homology"/>
<dbReference type="GO" id="GO:0046961">
    <property type="term" value="F:proton-transporting ATPase activity, rotational mechanism"/>
    <property type="evidence" value="ECO:0007669"/>
    <property type="project" value="InterPro"/>
</dbReference>
<dbReference type="PRINTS" id="PR00122">
    <property type="entry name" value="VACATPASE"/>
</dbReference>
<comment type="similarity">
    <text evidence="2 11">Belongs to the V-ATPase proteolipid subunit family.</text>
</comment>
<evidence type="ECO:0000259" key="12">
    <source>
        <dbReference type="Pfam" id="PF00137"/>
    </source>
</evidence>
<comment type="function">
    <text evidence="11">Proton-conducting pore forming of the V0 complex of vacuolar(H+)-ATPase (V-ATPase), a multisubunit enzyme composed of a peripheral complex (V1) that hydrolyzes ATP and a membrane integral complex (V0) that translocates protons. V-ATPase is responsible for acidifying and maintaining the pH of intracellular compartments.</text>
</comment>
<dbReference type="AlphaFoldDB" id="A0A067MHW3"/>
<keyword evidence="3 11" id="KW-0813">Transport</keyword>
<feature type="transmembrane region" description="Helical" evidence="11">
    <location>
        <begin position="171"/>
        <end position="196"/>
    </location>
</feature>
<dbReference type="FunCoup" id="A0A067MHW3">
    <property type="interactions" value="123"/>
</dbReference>
<dbReference type="InterPro" id="IPR000245">
    <property type="entry name" value="ATPase_proteolipid_csu"/>
</dbReference>
<organism evidence="13 14">
    <name type="scientific">Botryobasidium botryosum (strain FD-172 SS1)</name>
    <dbReference type="NCBI Taxonomy" id="930990"/>
    <lineage>
        <taxon>Eukaryota</taxon>
        <taxon>Fungi</taxon>
        <taxon>Dikarya</taxon>
        <taxon>Basidiomycota</taxon>
        <taxon>Agaricomycotina</taxon>
        <taxon>Agaricomycetes</taxon>
        <taxon>Cantharellales</taxon>
        <taxon>Botryobasidiaceae</taxon>
        <taxon>Botryobasidium</taxon>
    </lineage>
</organism>
<evidence type="ECO:0000313" key="13">
    <source>
        <dbReference type="EMBL" id="KDQ15323.1"/>
    </source>
</evidence>
<evidence type="ECO:0000256" key="3">
    <source>
        <dbReference type="ARBA" id="ARBA00022448"/>
    </source>
</evidence>